<proteinExistence type="predicted"/>
<feature type="compositionally biased region" description="Acidic residues" evidence="1">
    <location>
        <begin position="40"/>
        <end position="50"/>
    </location>
</feature>
<organism evidence="2 3">
    <name type="scientific">Pleurodeles waltl</name>
    <name type="common">Iberian ribbed newt</name>
    <dbReference type="NCBI Taxonomy" id="8319"/>
    <lineage>
        <taxon>Eukaryota</taxon>
        <taxon>Metazoa</taxon>
        <taxon>Chordata</taxon>
        <taxon>Craniata</taxon>
        <taxon>Vertebrata</taxon>
        <taxon>Euteleostomi</taxon>
        <taxon>Amphibia</taxon>
        <taxon>Batrachia</taxon>
        <taxon>Caudata</taxon>
        <taxon>Salamandroidea</taxon>
        <taxon>Salamandridae</taxon>
        <taxon>Pleurodelinae</taxon>
        <taxon>Pleurodeles</taxon>
    </lineage>
</organism>
<feature type="region of interest" description="Disordered" evidence="1">
    <location>
        <begin position="13"/>
        <end position="145"/>
    </location>
</feature>
<dbReference type="AlphaFoldDB" id="A0AAV7L0Z8"/>
<reference evidence="2" key="1">
    <citation type="journal article" date="2022" name="bioRxiv">
        <title>Sequencing and chromosome-scale assembly of the giantPleurodeles waltlgenome.</title>
        <authorList>
            <person name="Brown T."/>
            <person name="Elewa A."/>
            <person name="Iarovenko S."/>
            <person name="Subramanian E."/>
            <person name="Araus A.J."/>
            <person name="Petzold A."/>
            <person name="Susuki M."/>
            <person name="Suzuki K.-i.T."/>
            <person name="Hayashi T."/>
            <person name="Toyoda A."/>
            <person name="Oliveira C."/>
            <person name="Osipova E."/>
            <person name="Leigh N.D."/>
            <person name="Simon A."/>
            <person name="Yun M.H."/>
        </authorList>
    </citation>
    <scope>NUCLEOTIDE SEQUENCE</scope>
    <source>
        <strain evidence="2">20211129_DDA</strain>
        <tissue evidence="2">Liver</tissue>
    </source>
</reference>
<dbReference type="EMBL" id="JANPWB010000016">
    <property type="protein sequence ID" value="KAJ1084284.1"/>
    <property type="molecule type" value="Genomic_DNA"/>
</dbReference>
<feature type="compositionally biased region" description="Basic residues" evidence="1">
    <location>
        <begin position="98"/>
        <end position="114"/>
    </location>
</feature>
<feature type="compositionally biased region" description="Acidic residues" evidence="1">
    <location>
        <begin position="136"/>
        <end position="145"/>
    </location>
</feature>
<sequence length="145" mass="15392">MGVFDPELLQAGSNHIQLPGDGRQQQRIWAVTPDLNGNMEENESLEEEGGRDDLSSVADGSSKEEEEKGSGGFNQDGFGGGQSKPSRENHENLGSAAGHHRGPGGHMPKLRPRYWKSVAPAGAWAEPSGTGKVESELENGEGGEE</sequence>
<accession>A0AAV7L0Z8</accession>
<protein>
    <submittedName>
        <fullName evidence="2">Uncharacterized protein</fullName>
    </submittedName>
</protein>
<keyword evidence="3" id="KW-1185">Reference proteome</keyword>
<comment type="caution">
    <text evidence="2">The sequence shown here is derived from an EMBL/GenBank/DDBJ whole genome shotgun (WGS) entry which is preliminary data.</text>
</comment>
<evidence type="ECO:0000313" key="3">
    <source>
        <dbReference type="Proteomes" id="UP001066276"/>
    </source>
</evidence>
<gene>
    <name evidence="2" type="ORF">NDU88_004436</name>
</gene>
<feature type="compositionally biased region" description="Gly residues" evidence="1">
    <location>
        <begin position="70"/>
        <end position="82"/>
    </location>
</feature>
<name>A0AAV7L0Z8_PLEWA</name>
<evidence type="ECO:0000256" key="1">
    <source>
        <dbReference type="SAM" id="MobiDB-lite"/>
    </source>
</evidence>
<evidence type="ECO:0000313" key="2">
    <source>
        <dbReference type="EMBL" id="KAJ1084284.1"/>
    </source>
</evidence>
<dbReference type="Proteomes" id="UP001066276">
    <property type="component" value="Chromosome 12"/>
</dbReference>